<dbReference type="EMBL" id="PRLF01000003">
    <property type="protein sequence ID" value="RAW66360.1"/>
    <property type="molecule type" value="Genomic_DNA"/>
</dbReference>
<gene>
    <name evidence="3" type="ORF">C4N21_03370</name>
</gene>
<dbReference type="GO" id="GO:0006265">
    <property type="term" value="P:DNA topological change"/>
    <property type="evidence" value="ECO:0007669"/>
    <property type="project" value="InterPro"/>
</dbReference>
<dbReference type="InterPro" id="IPR013498">
    <property type="entry name" value="Topo_IA_Znf"/>
</dbReference>
<keyword evidence="1" id="KW-0812">Transmembrane</keyword>
<dbReference type="GO" id="GO:0003916">
    <property type="term" value="F:DNA topoisomerase activity"/>
    <property type="evidence" value="ECO:0007669"/>
    <property type="project" value="InterPro"/>
</dbReference>
<dbReference type="Pfam" id="PF08378">
    <property type="entry name" value="NERD"/>
    <property type="match status" value="1"/>
</dbReference>
<evidence type="ECO:0000313" key="4">
    <source>
        <dbReference type="Proteomes" id="UP000250550"/>
    </source>
</evidence>
<accession>A0A329UVP6</accession>
<evidence type="ECO:0000256" key="1">
    <source>
        <dbReference type="SAM" id="Phobius"/>
    </source>
</evidence>
<organism evidence="3 4">
    <name type="scientific">Faecalibacterium prausnitzii</name>
    <dbReference type="NCBI Taxonomy" id="853"/>
    <lineage>
        <taxon>Bacteria</taxon>
        <taxon>Bacillati</taxon>
        <taxon>Bacillota</taxon>
        <taxon>Clostridia</taxon>
        <taxon>Eubacteriales</taxon>
        <taxon>Oscillospiraceae</taxon>
        <taxon>Faecalibacterium</taxon>
    </lineage>
</organism>
<name>A0A329UVP6_9FIRM</name>
<dbReference type="PROSITE" id="PS50965">
    <property type="entry name" value="NERD"/>
    <property type="match status" value="1"/>
</dbReference>
<dbReference type="AlphaFoldDB" id="A0A329UVP6"/>
<dbReference type="Proteomes" id="UP000250550">
    <property type="component" value="Unassembled WGS sequence"/>
</dbReference>
<dbReference type="SUPFAM" id="SSF57783">
    <property type="entry name" value="Zinc beta-ribbon"/>
    <property type="match status" value="1"/>
</dbReference>
<feature type="transmembrane region" description="Helical" evidence="1">
    <location>
        <begin position="6"/>
        <end position="32"/>
    </location>
</feature>
<protein>
    <recommendedName>
        <fullName evidence="2">NERD domain-containing protein</fullName>
    </recommendedName>
</protein>
<proteinExistence type="predicted"/>
<reference evidence="3 4" key="1">
    <citation type="submission" date="2018-02" db="EMBL/GenBank/DDBJ databases">
        <title>Complete genome sequencing of Faecalibacterium prausnitzii strains isolated from the human gut.</title>
        <authorList>
            <person name="Fitzgerald B.C."/>
            <person name="Shkoporov A.N."/>
            <person name="Ross P.R."/>
            <person name="Hill C."/>
        </authorList>
    </citation>
    <scope>NUCLEOTIDE SEQUENCE [LARGE SCALE GENOMIC DNA]</scope>
    <source>
        <strain evidence="3 4">APC924/119</strain>
    </source>
</reference>
<keyword evidence="1" id="KW-0472">Membrane</keyword>
<dbReference type="GO" id="GO:0003677">
    <property type="term" value="F:DNA binding"/>
    <property type="evidence" value="ECO:0007669"/>
    <property type="project" value="InterPro"/>
</dbReference>
<evidence type="ECO:0000313" key="3">
    <source>
        <dbReference type="EMBL" id="RAW66360.1"/>
    </source>
</evidence>
<feature type="domain" description="NERD" evidence="2">
    <location>
        <begin position="36"/>
        <end position="157"/>
    </location>
</feature>
<dbReference type="Pfam" id="PF01396">
    <property type="entry name" value="Zn_ribbon_Top1"/>
    <property type="match status" value="1"/>
</dbReference>
<comment type="caution">
    <text evidence="3">The sequence shown here is derived from an EMBL/GenBank/DDBJ whole genome shotgun (WGS) entry which is preliminary data.</text>
</comment>
<dbReference type="InterPro" id="IPR011528">
    <property type="entry name" value="NERD"/>
</dbReference>
<dbReference type="Gene3D" id="3.30.65.10">
    <property type="entry name" value="Bacterial Topoisomerase I, domain 1"/>
    <property type="match status" value="1"/>
</dbReference>
<evidence type="ECO:0000259" key="2">
    <source>
        <dbReference type="PROSITE" id="PS50965"/>
    </source>
</evidence>
<keyword evidence="1" id="KW-1133">Transmembrane helix</keyword>
<dbReference type="GO" id="GO:0005694">
    <property type="term" value="C:chromosome"/>
    <property type="evidence" value="ECO:0007669"/>
    <property type="project" value="InterPro"/>
</dbReference>
<sequence length="273" mass="31153">MTIIEWTIIAMISLIALCILGAFVAAILAAVWGKDKGQAGEMQIYNVLEQLEGQKAIISNCYLPLKDSGTTEVDLILIHESGIYVIESKNYSGWIFGSENHKYWTQSLPNHSGQAEKYQFYNPLWQNETHIRCLKSLLQNNEVPYYSYVVFGNNCEIKNLHLVSNRHRVTYYRYLLGELSENARSVGRCLTDEQINAFYALLLKFTDASDEQKARHIEEVRAKHYPIIKPDGTWICPQCGGRLVPRVARQGSGAGKTFWGCSNYPKCHFIYNK</sequence>